<feature type="region of interest" description="Disordered" evidence="2">
    <location>
        <begin position="600"/>
        <end position="653"/>
    </location>
</feature>
<feature type="transmembrane region" description="Helical" evidence="3">
    <location>
        <begin position="490"/>
        <end position="507"/>
    </location>
</feature>
<name>A0A550BZG5_9AGAR</name>
<dbReference type="Pfam" id="PF23317">
    <property type="entry name" value="YVC1_C"/>
    <property type="match status" value="1"/>
</dbReference>
<feature type="transmembrane region" description="Helical" evidence="3">
    <location>
        <begin position="301"/>
        <end position="319"/>
    </location>
</feature>
<dbReference type="PANTHER" id="PTHR35859">
    <property type="entry name" value="NONSELECTIVE CATION CHANNEL PROTEIN"/>
    <property type="match status" value="1"/>
</dbReference>
<evidence type="ECO:0000256" key="2">
    <source>
        <dbReference type="SAM" id="MobiDB-lite"/>
    </source>
</evidence>
<sequence length="858" mass="95302">MMGESDHLNELEPLLSRDDIEVTPVYPIIHMIKNDMIVCEALLFYTPLTFEALTAPDLTYTLIRPLHEKYGSLQRAGNMSVVFCLLLNRAHFRSDENMSTSPVSRTRAELCELLAIRCLRDYGDNTLRLAHVVTTTWPVFNGADEEVLRQAQEDRDDLEERVGNAIEMAIVGKAKRFIKSSPCQKVINAIWSGKCVYQAESSHSILSDTYKRTPIHYYDPHKAPLLDHYRLKVPSIRAVLEFWNFVLLFILFVVAIEFSERDNVNAAETIFMVYALGFSLEKFAAMQEHGIRVYTKGTWNGFDMALVTTYLVYLFLRVYGAVHPSKWARSLGIDLLALIACLLFPRLAFVTLKDNLMVLALRAMMMQFLVLMLIAAFCFCGFLYALWTLSRNEPWPYSASTIAWWMLDLWFGLDASGFEKATTFHPYFGPVLMVTYACLSNTLLLTVLVSILSNTFATISEDAVAEAMFRRAVSTIEGVKADSLFSYHPPINLLAVCIMFPLSFILTPRWFHKVNVFCIRITSFPILLGIALYERQAKKYGTTSFYDTLSVTAEKIFDTLPRPITRLSIFEGFAGYGGDIAAIFEIEDELGASALDTRSEGEIENGQPQSPYVGLVPPSQHQRRLSTSTTATKRRPSTPLHSPMTTTPMQQNAPPLRARANSMMNRGFEAAQNFTSPLAQIFQPLVVDDDLLEEEDNASEVSSPPQATGVNFPSPPQGVSYGPASRRRLSSMHRRTEPAVPRRFPVLGRVVSGATGDGVLSESPEQGGGVQGSPSQREVLSAGVSPRKASSIAASASEGPSPSPAPSVTAQQVVDTRADTGAAPGWVTRLDKMEARQRRIEGMLQQLVQAASKGPASE</sequence>
<dbReference type="Proteomes" id="UP000320762">
    <property type="component" value="Unassembled WGS sequence"/>
</dbReference>
<feature type="transmembrane region" description="Helical" evidence="3">
    <location>
        <begin position="331"/>
        <end position="352"/>
    </location>
</feature>
<dbReference type="AlphaFoldDB" id="A0A550BZG5"/>
<feature type="transmembrane region" description="Helical" evidence="3">
    <location>
        <begin position="395"/>
        <end position="415"/>
    </location>
</feature>
<evidence type="ECO:0000256" key="3">
    <source>
        <dbReference type="SAM" id="Phobius"/>
    </source>
</evidence>
<dbReference type="InterPro" id="IPR056336">
    <property type="entry name" value="YVC1_C"/>
</dbReference>
<feature type="compositionally biased region" description="Polar residues" evidence="2">
    <location>
        <begin position="639"/>
        <end position="653"/>
    </location>
</feature>
<dbReference type="OrthoDB" id="2373987at2759"/>
<proteinExistence type="predicted"/>
<keyword evidence="7" id="KW-1185">Reference proteome</keyword>
<keyword evidence="3" id="KW-0472">Membrane</keyword>
<keyword evidence="3" id="KW-0812">Transmembrane</keyword>
<feature type="transmembrane region" description="Helical" evidence="3">
    <location>
        <begin position="514"/>
        <end position="533"/>
    </location>
</feature>
<feature type="domain" description="Calcium channel YVC1-like C-terminal transmembrane" evidence="5">
    <location>
        <begin position="245"/>
        <end position="538"/>
    </location>
</feature>
<comment type="caution">
    <text evidence="6">The sequence shown here is derived from an EMBL/GenBank/DDBJ whole genome shotgun (WGS) entry which is preliminary data.</text>
</comment>
<dbReference type="InterPro" id="IPR052971">
    <property type="entry name" value="TRP_calcium_channel"/>
</dbReference>
<feature type="region of interest" description="Disordered" evidence="2">
    <location>
        <begin position="694"/>
        <end position="824"/>
    </location>
</feature>
<feature type="compositionally biased region" description="Polar residues" evidence="2">
    <location>
        <begin position="699"/>
        <end position="711"/>
    </location>
</feature>
<evidence type="ECO:0008006" key="8">
    <source>
        <dbReference type="Google" id="ProtNLM"/>
    </source>
</evidence>
<protein>
    <recommendedName>
        <fullName evidence="8">Ion transport domain-containing protein</fullName>
    </recommendedName>
</protein>
<keyword evidence="3" id="KW-1133">Transmembrane helix</keyword>
<dbReference type="Pfam" id="PF23190">
    <property type="entry name" value="LHD_TRPY1"/>
    <property type="match status" value="1"/>
</dbReference>
<feature type="domain" description="YVC1 N-terminal linker helical" evidence="4">
    <location>
        <begin position="51"/>
        <end position="212"/>
    </location>
</feature>
<evidence type="ECO:0000259" key="5">
    <source>
        <dbReference type="Pfam" id="PF23317"/>
    </source>
</evidence>
<feature type="compositionally biased region" description="Low complexity" evidence="2">
    <location>
        <begin position="785"/>
        <end position="800"/>
    </location>
</feature>
<reference evidence="6 7" key="1">
    <citation type="journal article" date="2019" name="New Phytol.">
        <title>Comparative genomics reveals unique wood-decay strategies and fruiting body development in the Schizophyllaceae.</title>
        <authorList>
            <person name="Almasi E."/>
            <person name="Sahu N."/>
            <person name="Krizsan K."/>
            <person name="Balint B."/>
            <person name="Kovacs G.M."/>
            <person name="Kiss B."/>
            <person name="Cseklye J."/>
            <person name="Drula E."/>
            <person name="Henrissat B."/>
            <person name="Nagy I."/>
            <person name="Chovatia M."/>
            <person name="Adam C."/>
            <person name="LaButti K."/>
            <person name="Lipzen A."/>
            <person name="Riley R."/>
            <person name="Grigoriev I.V."/>
            <person name="Nagy L.G."/>
        </authorList>
    </citation>
    <scope>NUCLEOTIDE SEQUENCE [LARGE SCALE GENOMIC DNA]</scope>
    <source>
        <strain evidence="6 7">NL-1724</strain>
    </source>
</reference>
<organism evidence="6 7">
    <name type="scientific">Schizophyllum amplum</name>
    <dbReference type="NCBI Taxonomy" id="97359"/>
    <lineage>
        <taxon>Eukaryota</taxon>
        <taxon>Fungi</taxon>
        <taxon>Dikarya</taxon>
        <taxon>Basidiomycota</taxon>
        <taxon>Agaricomycotina</taxon>
        <taxon>Agaricomycetes</taxon>
        <taxon>Agaricomycetidae</taxon>
        <taxon>Agaricales</taxon>
        <taxon>Schizophyllaceae</taxon>
        <taxon>Schizophyllum</taxon>
    </lineage>
</organism>
<evidence type="ECO:0000313" key="6">
    <source>
        <dbReference type="EMBL" id="TRM57939.1"/>
    </source>
</evidence>
<keyword evidence="1" id="KW-0175">Coiled coil</keyword>
<dbReference type="PANTHER" id="PTHR35859:SF1">
    <property type="entry name" value="NONSELECTIVE CATION CHANNEL PROTEIN"/>
    <property type="match status" value="1"/>
</dbReference>
<dbReference type="STRING" id="97359.A0A550BZG5"/>
<evidence type="ECO:0000259" key="4">
    <source>
        <dbReference type="Pfam" id="PF23190"/>
    </source>
</evidence>
<evidence type="ECO:0000256" key="1">
    <source>
        <dbReference type="SAM" id="Coils"/>
    </source>
</evidence>
<evidence type="ECO:0000313" key="7">
    <source>
        <dbReference type="Proteomes" id="UP000320762"/>
    </source>
</evidence>
<feature type="transmembrane region" description="Helical" evidence="3">
    <location>
        <begin position="364"/>
        <end position="389"/>
    </location>
</feature>
<feature type="transmembrane region" description="Helical" evidence="3">
    <location>
        <begin position="238"/>
        <end position="258"/>
    </location>
</feature>
<accession>A0A550BZG5</accession>
<feature type="coiled-coil region" evidence="1">
    <location>
        <begin position="141"/>
        <end position="168"/>
    </location>
</feature>
<dbReference type="EMBL" id="VDMD01000041">
    <property type="protein sequence ID" value="TRM57939.1"/>
    <property type="molecule type" value="Genomic_DNA"/>
</dbReference>
<gene>
    <name evidence="6" type="ORF">BD626DRAFT_560203</name>
</gene>
<feature type="transmembrane region" description="Helical" evidence="3">
    <location>
        <begin position="427"/>
        <end position="452"/>
    </location>
</feature>
<dbReference type="InterPro" id="IPR056337">
    <property type="entry name" value="LHD_YVC1"/>
</dbReference>